<dbReference type="VEuPathDB" id="FungiDB:VP01_2527g7"/>
<dbReference type="EMBL" id="LAVV01007422">
    <property type="protein sequence ID" value="KNZ55989.1"/>
    <property type="molecule type" value="Genomic_DNA"/>
</dbReference>
<proteinExistence type="predicted"/>
<feature type="region of interest" description="Disordered" evidence="1">
    <location>
        <begin position="1"/>
        <end position="45"/>
    </location>
</feature>
<feature type="compositionally biased region" description="Pro residues" evidence="1">
    <location>
        <begin position="1"/>
        <end position="10"/>
    </location>
</feature>
<evidence type="ECO:0000256" key="1">
    <source>
        <dbReference type="SAM" id="MobiDB-lite"/>
    </source>
</evidence>
<protein>
    <submittedName>
        <fullName evidence="2">Uncharacterized protein</fullName>
    </submittedName>
</protein>
<reference evidence="2 3" key="1">
    <citation type="submission" date="2015-08" db="EMBL/GenBank/DDBJ databases">
        <title>Next Generation Sequencing and Analysis of the Genome of Puccinia sorghi L Schw, the Causal Agent of Maize Common Rust.</title>
        <authorList>
            <person name="Rochi L."/>
            <person name="Burguener G."/>
            <person name="Darino M."/>
            <person name="Turjanski A."/>
            <person name="Kreff E."/>
            <person name="Dieguez M.J."/>
            <person name="Sacco F."/>
        </authorList>
    </citation>
    <scope>NUCLEOTIDE SEQUENCE [LARGE SCALE GENOMIC DNA]</scope>
    <source>
        <strain evidence="2 3">RO10H11247</strain>
    </source>
</reference>
<name>A0A0L6V5J9_9BASI</name>
<evidence type="ECO:0000313" key="3">
    <source>
        <dbReference type="Proteomes" id="UP000037035"/>
    </source>
</evidence>
<keyword evidence="3" id="KW-1185">Reference proteome</keyword>
<organism evidence="2 3">
    <name type="scientific">Puccinia sorghi</name>
    <dbReference type="NCBI Taxonomy" id="27349"/>
    <lineage>
        <taxon>Eukaryota</taxon>
        <taxon>Fungi</taxon>
        <taxon>Dikarya</taxon>
        <taxon>Basidiomycota</taxon>
        <taxon>Pucciniomycotina</taxon>
        <taxon>Pucciniomycetes</taxon>
        <taxon>Pucciniales</taxon>
        <taxon>Pucciniaceae</taxon>
        <taxon>Puccinia</taxon>
    </lineage>
</organism>
<dbReference type="Proteomes" id="UP000037035">
    <property type="component" value="Unassembled WGS sequence"/>
</dbReference>
<accession>A0A0L6V5J9</accession>
<sequence length="95" mass="10476">MALPRPPDPPNQSKHASRKDLVDGMDLEDTPQARLPEKPTTSPPSSVFLTFLEGIIGNPNHRLADGAMMEAEATRLSQLERRVALLEFWSPPTST</sequence>
<dbReference type="OrthoDB" id="10595034at2759"/>
<comment type="caution">
    <text evidence="2">The sequence shown here is derived from an EMBL/GenBank/DDBJ whole genome shotgun (WGS) entry which is preliminary data.</text>
</comment>
<evidence type="ECO:0000313" key="2">
    <source>
        <dbReference type="EMBL" id="KNZ55989.1"/>
    </source>
</evidence>
<gene>
    <name evidence="2" type="ORF">VP01_2527g7</name>
</gene>
<dbReference type="AlphaFoldDB" id="A0A0L6V5J9"/>